<evidence type="ECO:0000259" key="15">
    <source>
        <dbReference type="Pfam" id="PF00425"/>
    </source>
</evidence>
<dbReference type="InterPro" id="IPR029052">
    <property type="entry name" value="Metallo-depent_PP-like"/>
</dbReference>
<dbReference type="InterPro" id="IPR019999">
    <property type="entry name" value="Anth_synth_I-like"/>
</dbReference>
<dbReference type="PRINTS" id="PR00099">
    <property type="entry name" value="CPSGATASE"/>
</dbReference>
<dbReference type="PANTHER" id="PTHR11236:SF18">
    <property type="entry name" value="AMINODEOXYCHORISMATE SYNTHASE"/>
    <property type="match status" value="1"/>
</dbReference>
<dbReference type="Pfam" id="PF04715">
    <property type="entry name" value="Anth_synt_I_N"/>
    <property type="match status" value="1"/>
</dbReference>
<dbReference type="GO" id="GO:0000162">
    <property type="term" value="P:L-tryptophan biosynthetic process"/>
    <property type="evidence" value="ECO:0007669"/>
    <property type="project" value="TreeGrafter"/>
</dbReference>
<feature type="domain" description="Purple acid phosphatase C-terminal" evidence="17">
    <location>
        <begin position="289"/>
        <end position="344"/>
    </location>
</feature>
<organism evidence="18 19">
    <name type="scientific">Carpinus fangiana</name>
    <dbReference type="NCBI Taxonomy" id="176857"/>
    <lineage>
        <taxon>Eukaryota</taxon>
        <taxon>Viridiplantae</taxon>
        <taxon>Streptophyta</taxon>
        <taxon>Embryophyta</taxon>
        <taxon>Tracheophyta</taxon>
        <taxon>Spermatophyta</taxon>
        <taxon>Magnoliopsida</taxon>
        <taxon>eudicotyledons</taxon>
        <taxon>Gunneridae</taxon>
        <taxon>Pentapetalae</taxon>
        <taxon>rosids</taxon>
        <taxon>fabids</taxon>
        <taxon>Fagales</taxon>
        <taxon>Betulaceae</taxon>
        <taxon>Carpinus</taxon>
    </lineage>
</organism>
<evidence type="ECO:0000256" key="8">
    <source>
        <dbReference type="ARBA" id="ARBA00022962"/>
    </source>
</evidence>
<feature type="domain" description="Glutamine amidotransferase" evidence="13">
    <location>
        <begin position="357"/>
        <end position="523"/>
    </location>
</feature>
<dbReference type="InterPro" id="IPR004843">
    <property type="entry name" value="Calcineurin-like_PHP"/>
</dbReference>
<dbReference type="Pfam" id="PF14008">
    <property type="entry name" value="Metallophos_C"/>
    <property type="match status" value="1"/>
</dbReference>
<dbReference type="OrthoDB" id="64220at2759"/>
<dbReference type="InterPro" id="IPR025733">
    <property type="entry name" value="PAPs_C"/>
</dbReference>
<evidence type="ECO:0000256" key="2">
    <source>
        <dbReference type="ARBA" id="ARBA00001947"/>
    </source>
</evidence>
<feature type="domain" description="Chorismate-utilising enzyme C-terminal" evidence="15">
    <location>
        <begin position="784"/>
        <end position="1050"/>
    </location>
</feature>
<evidence type="ECO:0000256" key="7">
    <source>
        <dbReference type="ARBA" id="ARBA00022909"/>
    </source>
</evidence>
<comment type="similarity">
    <text evidence="4">In the C-terminal section; belongs to the anthranilate synthase component I family.</text>
</comment>
<dbReference type="Pfam" id="PF00117">
    <property type="entry name" value="GATase"/>
    <property type="match status" value="1"/>
</dbReference>
<dbReference type="AlphaFoldDB" id="A0A5N6L0B8"/>
<gene>
    <name evidence="18" type="ORF">FH972_024888</name>
</gene>
<reference evidence="18 19" key="1">
    <citation type="submission" date="2019-06" db="EMBL/GenBank/DDBJ databases">
        <title>A chromosomal-level reference genome of Carpinus fangiana (Coryloideae, Betulaceae).</title>
        <authorList>
            <person name="Yang X."/>
            <person name="Wang Z."/>
            <person name="Zhang L."/>
            <person name="Hao G."/>
            <person name="Liu J."/>
            <person name="Yang Y."/>
        </authorList>
    </citation>
    <scope>NUCLEOTIDE SEQUENCE [LARGE SCALE GENOMIC DNA]</scope>
    <source>
        <strain evidence="18">Cfa_2016G</strain>
        <tissue evidence="18">Leaf</tissue>
    </source>
</reference>
<name>A0A5N6L0B8_9ROSI</name>
<dbReference type="GO" id="GO:0046656">
    <property type="term" value="P:folic acid biosynthetic process"/>
    <property type="evidence" value="ECO:0007669"/>
    <property type="project" value="UniProtKB-KW"/>
</dbReference>
<dbReference type="GO" id="GO:0005737">
    <property type="term" value="C:cytoplasm"/>
    <property type="evidence" value="ECO:0007669"/>
    <property type="project" value="TreeGrafter"/>
</dbReference>
<dbReference type="Pfam" id="PF00149">
    <property type="entry name" value="Metallophos"/>
    <property type="match status" value="1"/>
</dbReference>
<dbReference type="Pfam" id="PF00425">
    <property type="entry name" value="Chorismate_bind"/>
    <property type="match status" value="1"/>
</dbReference>
<comment type="catalytic activity">
    <reaction evidence="1">
        <text>chorismate + L-glutamine = 4-amino-4-deoxychorismate + L-glutamate</text>
        <dbReference type="Rhea" id="RHEA:11672"/>
        <dbReference type="ChEBI" id="CHEBI:29748"/>
        <dbReference type="ChEBI" id="CHEBI:29985"/>
        <dbReference type="ChEBI" id="CHEBI:58359"/>
        <dbReference type="ChEBI" id="CHEBI:58406"/>
        <dbReference type="EC" id="2.6.1.85"/>
    </reaction>
</comment>
<evidence type="ECO:0000313" key="18">
    <source>
        <dbReference type="EMBL" id="KAB8416369.1"/>
    </source>
</evidence>
<evidence type="ECO:0000256" key="6">
    <source>
        <dbReference type="ARBA" id="ARBA00022679"/>
    </source>
</evidence>
<keyword evidence="6" id="KW-0808">Transferase</keyword>
<dbReference type="GO" id="GO:0008153">
    <property type="term" value="P:4-aminobenzoate biosynthetic process"/>
    <property type="evidence" value="ECO:0007669"/>
    <property type="project" value="TreeGrafter"/>
</dbReference>
<comment type="pathway">
    <text evidence="3">Cofactor biosynthesis; tetrahydrofolate biosynthesis; 4-aminobenzoate from chorismate: step 1/2.</text>
</comment>
<dbReference type="EC" id="2.6.1.85" evidence="5"/>
<evidence type="ECO:0000313" key="19">
    <source>
        <dbReference type="Proteomes" id="UP000327013"/>
    </source>
</evidence>
<dbReference type="SUPFAM" id="SSF52317">
    <property type="entry name" value="Class I glutamine amidotransferase-like"/>
    <property type="match status" value="1"/>
</dbReference>
<dbReference type="UniPathway" id="UPA00077">
    <property type="reaction ID" value="UER00149"/>
</dbReference>
<comment type="cofactor">
    <cofactor evidence="2">
        <name>Zn(2+)</name>
        <dbReference type="ChEBI" id="CHEBI:29105"/>
    </cofactor>
</comment>
<dbReference type="Gene3D" id="3.40.50.880">
    <property type="match status" value="1"/>
</dbReference>
<dbReference type="InterPro" id="IPR006805">
    <property type="entry name" value="Anth_synth_I_N"/>
</dbReference>
<keyword evidence="8" id="KW-0315">Glutamine amidotransferase</keyword>
<dbReference type="InterPro" id="IPR041792">
    <property type="entry name" value="MPP_PAP"/>
</dbReference>
<evidence type="ECO:0000259" key="13">
    <source>
        <dbReference type="Pfam" id="PF00117"/>
    </source>
</evidence>
<evidence type="ECO:0000259" key="17">
    <source>
        <dbReference type="Pfam" id="PF14008"/>
    </source>
</evidence>
<keyword evidence="7" id="KW-0289">Folate biosynthesis</keyword>
<dbReference type="Gene3D" id="3.60.120.10">
    <property type="entry name" value="Anthranilate synthase"/>
    <property type="match status" value="1"/>
</dbReference>
<feature type="domain" description="Anthranilate synthase component I N-terminal" evidence="16">
    <location>
        <begin position="600"/>
        <end position="737"/>
    </location>
</feature>
<dbReference type="GO" id="GO:0016787">
    <property type="term" value="F:hydrolase activity"/>
    <property type="evidence" value="ECO:0007669"/>
    <property type="project" value="InterPro"/>
</dbReference>
<evidence type="ECO:0000256" key="9">
    <source>
        <dbReference type="ARBA" id="ARBA00023180"/>
    </source>
</evidence>
<dbReference type="GO" id="GO:0046820">
    <property type="term" value="F:4-amino-4-deoxychorismate synthase activity"/>
    <property type="evidence" value="ECO:0007669"/>
    <property type="project" value="UniProtKB-EC"/>
</dbReference>
<evidence type="ECO:0000256" key="3">
    <source>
        <dbReference type="ARBA" id="ARBA00005009"/>
    </source>
</evidence>
<dbReference type="Gene3D" id="3.60.21.10">
    <property type="match status" value="1"/>
</dbReference>
<protein>
    <recommendedName>
        <fullName evidence="5">aminodeoxychorismate synthase</fullName>
        <ecNumber evidence="5">2.6.1.85</ecNumber>
    </recommendedName>
    <alternativeName>
        <fullName evidence="10">Para-aminobenzoate synthase</fullName>
    </alternativeName>
    <alternativeName>
        <fullName evidence="11">p-aminobenzoic acid synthase</fullName>
    </alternativeName>
</protein>
<dbReference type="InterPro" id="IPR029062">
    <property type="entry name" value="Class_I_gatase-like"/>
</dbReference>
<feature type="compositionally biased region" description="Low complexity" evidence="12">
    <location>
        <begin position="546"/>
        <end position="558"/>
    </location>
</feature>
<evidence type="ECO:0000256" key="4">
    <source>
        <dbReference type="ARBA" id="ARBA00005970"/>
    </source>
</evidence>
<evidence type="ECO:0000259" key="16">
    <source>
        <dbReference type="Pfam" id="PF04715"/>
    </source>
</evidence>
<feature type="domain" description="Calcineurin-like phosphoesterase" evidence="14">
    <location>
        <begin position="43"/>
        <end position="267"/>
    </location>
</feature>
<dbReference type="InterPro" id="IPR015890">
    <property type="entry name" value="Chorismate_C"/>
</dbReference>
<comment type="caution">
    <text evidence="18">The sequence shown here is derived from an EMBL/GenBank/DDBJ whole genome shotgun (WGS) entry which is preliminary data.</text>
</comment>
<evidence type="ECO:0000256" key="5">
    <source>
        <dbReference type="ARBA" id="ARBA00013139"/>
    </source>
</evidence>
<dbReference type="EMBL" id="VIBQ01000031">
    <property type="protein sequence ID" value="KAB8416369.1"/>
    <property type="molecule type" value="Genomic_DNA"/>
</dbReference>
<dbReference type="InterPro" id="IPR017926">
    <property type="entry name" value="GATASE"/>
</dbReference>
<accession>A0A5N6L0B8</accession>
<evidence type="ECO:0000256" key="10">
    <source>
        <dbReference type="ARBA" id="ARBA00031329"/>
    </source>
</evidence>
<dbReference type="InterPro" id="IPR005801">
    <property type="entry name" value="ADC_synthase"/>
</dbReference>
<sequence>MNTLADLGLYGLDGYTTTKRSEIPHIDPVLNHTTIGRLAATVDNYEFLIHPGDFAYADDWIEDPTNYLNGKNAYTAIIESFYTQLAPITARKPYLVSPGNHEADCQEVAYFKGICPEGQYNFSDFTNRFEGTMPTAFPGTGTFAAVYARKRAQQLANPPFWYSFDYGSAHIVMINTETDFPSAPDAPGGSARLDGGPFGAPNQQLQFLEADLSSVDRRMTPWVIVAGHRPWYTNGGSSTPCAPCKAAFEGLFYKYGVDVGVFGHVHNLQRFAPIYNGTVDPAGLHNPKAPMYTIIGGSGNIEGHSTITPKMTGNVFAYNSHFGYGSLTFHNRTHLGVDFWASPDVVKIDDLRLQIADKQSQAPAAFHKFLERFDAVIAGPGPGNPCDEEDVGLIRHLWAVEPPIPVLGICLGFQSLALGFGATIRRLKEPRHGMQVAVSHFNKSIYADAGDIRATLYNSLHIDLGRGRGHDLWNPTAACPDLVPLAWVLGDKDNGDVCVAVQHASKPFWGVQYHPESICTNPEGAKVFVDWWREVENWTRCNTTRPLTPRSLSTASSRRTSEELDSPTTHNSKTVQWEAITFSNRSVTWSELESWLPPTQHVTLLESGTRRDGEPVNPETGRFSILSCTDMKITDRFEYYLQRKAMRHVRKGQLREADCSPKGLLPHLHRFIQGHKADSGPPEVPFWGGLVGFISYEACLGTIDVQGKTGPTNRPDACFAFVDRSIVIDHVKKQLFVQSIRPADSKWIKDTKSLLAHNMVNSRHETPAYPTIPKRTTPLRLPTEASYRAKVERCKERIREGHSYELCLTDQNLLTLPPHDTPRNLYHALRKTNPAPFAALLSLPCSSATTLRLLSSSPERFLNWTRAGTCQFRPIKGTVKKTPGMTRARATALLQDPKEQAENLMIVDLIRHDLHGALGHASVRVKQLMAVEEYASVFQLVSVIEGQLAGRSGIEVLGASLPPGSMTGAPKKRSCELLQEIETQERGVYSGVLGYLDVGGGGDFSVVIRTAVSWLEDGEEEDEQEWKIGAGGAVTIQSTSLGEFEEMEAKRDALLSVFGGK</sequence>
<feature type="region of interest" description="Disordered" evidence="12">
    <location>
        <begin position="546"/>
        <end position="570"/>
    </location>
</feature>
<dbReference type="InterPro" id="IPR010117">
    <property type="entry name" value="PabB_fungal"/>
</dbReference>
<dbReference type="Proteomes" id="UP000327013">
    <property type="component" value="Unassembled WGS sequence"/>
</dbReference>
<evidence type="ECO:0000256" key="1">
    <source>
        <dbReference type="ARBA" id="ARBA00001000"/>
    </source>
</evidence>
<evidence type="ECO:0000256" key="12">
    <source>
        <dbReference type="SAM" id="MobiDB-lite"/>
    </source>
</evidence>
<dbReference type="InterPro" id="IPR006221">
    <property type="entry name" value="TrpG/PapA_dom"/>
</dbReference>
<evidence type="ECO:0000256" key="11">
    <source>
        <dbReference type="ARBA" id="ARBA00031904"/>
    </source>
</evidence>
<keyword evidence="9" id="KW-0325">Glycoprotein</keyword>
<dbReference type="SUPFAM" id="SSF56300">
    <property type="entry name" value="Metallo-dependent phosphatases"/>
    <property type="match status" value="1"/>
</dbReference>
<dbReference type="PANTHER" id="PTHR11236">
    <property type="entry name" value="AMINOBENZOATE/ANTHRANILATE SYNTHASE"/>
    <property type="match status" value="1"/>
</dbReference>
<proteinExistence type="inferred from homology"/>
<dbReference type="NCBIfam" id="TIGR01823">
    <property type="entry name" value="PabB-fungal"/>
    <property type="match status" value="1"/>
</dbReference>
<dbReference type="GO" id="GO:0046654">
    <property type="term" value="P:tetrahydrofolate biosynthetic process"/>
    <property type="evidence" value="ECO:0007669"/>
    <property type="project" value="UniProtKB-UniPathway"/>
</dbReference>
<keyword evidence="19" id="KW-1185">Reference proteome</keyword>
<dbReference type="PROSITE" id="PS51273">
    <property type="entry name" value="GATASE_TYPE_1"/>
    <property type="match status" value="1"/>
</dbReference>
<dbReference type="PRINTS" id="PR00095">
    <property type="entry name" value="ANTSNTHASEI"/>
</dbReference>
<evidence type="ECO:0000259" key="14">
    <source>
        <dbReference type="Pfam" id="PF00149"/>
    </source>
</evidence>
<dbReference type="CDD" id="cd01743">
    <property type="entry name" value="GATase1_Anthranilate_Synthase"/>
    <property type="match status" value="1"/>
</dbReference>
<dbReference type="SUPFAM" id="SSF56322">
    <property type="entry name" value="ADC synthase"/>
    <property type="match status" value="1"/>
</dbReference>
<dbReference type="CDD" id="cd00839">
    <property type="entry name" value="MPP_PAPs"/>
    <property type="match status" value="1"/>
</dbReference>